<keyword evidence="1" id="KW-1133">Transmembrane helix</keyword>
<dbReference type="Proteomes" id="UP000244803">
    <property type="component" value="Chromosome 3"/>
</dbReference>
<keyword evidence="1" id="KW-0812">Transmembrane</keyword>
<protein>
    <submittedName>
        <fullName evidence="2">Uncharacterized protein</fullName>
    </submittedName>
</protein>
<name>A0A976M6C1_THEOR</name>
<evidence type="ECO:0000256" key="1">
    <source>
        <dbReference type="SAM" id="Phobius"/>
    </source>
</evidence>
<sequence>MTTTRKVLFTVLLLFLALLITAGLVLIFLRPWAKKKIEAPLGIPVDEHPKFIQVFTLYGSEPMINDTSKYTVNRHTNPSSVIYEYCFNDGVSCTQVKYEEDVFWKHSDDFNYGYPKRFSVNVTDKKGFVTFKDHICYYRFEDSEWKHYFTAKKDHLILPDSDNKDFSDNYFFKKESDYISSTNLRHSSNFVKGGGLDSGSPYRDVTVDITVEHNTDQYGFEELEPEHGKGDCKLFVMKYGHRCSKVNDGSMFNIWTAKGNERVCEILVSDIKAPKKIVELVFIDSSRKYFYKPFLLLPWREFTPK</sequence>
<organism evidence="2 3">
    <name type="scientific">Theileria orientalis</name>
    <dbReference type="NCBI Taxonomy" id="68886"/>
    <lineage>
        <taxon>Eukaryota</taxon>
        <taxon>Sar</taxon>
        <taxon>Alveolata</taxon>
        <taxon>Apicomplexa</taxon>
        <taxon>Aconoidasida</taxon>
        <taxon>Piroplasmida</taxon>
        <taxon>Theileriidae</taxon>
        <taxon>Theileria</taxon>
    </lineage>
</organism>
<evidence type="ECO:0000313" key="2">
    <source>
        <dbReference type="EMBL" id="UKJ89287.1"/>
    </source>
</evidence>
<dbReference type="OrthoDB" id="10329049at2759"/>
<accession>A0A976M6C1</accession>
<gene>
    <name evidence="2" type="ORF">MACJ_002535</name>
</gene>
<feature type="transmembrane region" description="Helical" evidence="1">
    <location>
        <begin position="6"/>
        <end position="29"/>
    </location>
</feature>
<dbReference type="InterPro" id="IPR007480">
    <property type="entry name" value="DUF529"/>
</dbReference>
<keyword evidence="1" id="KW-0472">Membrane</keyword>
<evidence type="ECO:0000313" key="3">
    <source>
        <dbReference type="Proteomes" id="UP000244803"/>
    </source>
</evidence>
<reference evidence="2" key="1">
    <citation type="submission" date="2022-07" db="EMBL/GenBank/DDBJ databases">
        <title>Evaluation of T. orientalis genome assembly methods using nanopore sequencing and analysis of variation between genomes.</title>
        <authorList>
            <person name="Yam J."/>
            <person name="Micallef M.L."/>
            <person name="Liu M."/>
            <person name="Djordjevic S.P."/>
            <person name="Bogema D.R."/>
            <person name="Jenkins C."/>
        </authorList>
    </citation>
    <scope>NUCLEOTIDE SEQUENCE</scope>
    <source>
        <strain evidence="2">Fish Creek</strain>
    </source>
</reference>
<dbReference type="EMBL" id="CP056066">
    <property type="protein sequence ID" value="UKJ89287.1"/>
    <property type="molecule type" value="Genomic_DNA"/>
</dbReference>
<dbReference type="AlphaFoldDB" id="A0A976M6C1"/>
<dbReference type="Pfam" id="PF04385">
    <property type="entry name" value="FAINT"/>
    <property type="match status" value="1"/>
</dbReference>
<proteinExistence type="predicted"/>